<dbReference type="GO" id="GO:0005737">
    <property type="term" value="C:cytoplasm"/>
    <property type="evidence" value="ECO:0007669"/>
    <property type="project" value="TreeGrafter"/>
</dbReference>
<reference evidence="3" key="2">
    <citation type="journal article" date="2017" name="J. Med. Entomol.">
        <title>Transcriptome Analysis of the Triatoma infestans (Hemiptera: Reduviidae) Integument.</title>
        <authorList>
            <person name="Calderon-Fernandez G.M."/>
            <person name="Moriconi D.E."/>
            <person name="Dulbecco A.B."/>
            <person name="Juarez M.P."/>
        </authorList>
    </citation>
    <scope>NUCLEOTIDE SEQUENCE</scope>
    <source>
        <strain evidence="3">Int1</strain>
        <tissue evidence="3">Integument</tissue>
    </source>
</reference>
<feature type="compositionally biased region" description="Acidic residues" evidence="1">
    <location>
        <begin position="277"/>
        <end position="291"/>
    </location>
</feature>
<feature type="domain" description="BSD" evidence="2">
    <location>
        <begin position="153"/>
        <end position="185"/>
    </location>
</feature>
<accession>A0A161MK34</accession>
<dbReference type="EMBL" id="GEMB01000586">
    <property type="protein sequence ID" value="JAS02546.1"/>
    <property type="molecule type" value="Transcribed_RNA"/>
</dbReference>
<dbReference type="InterPro" id="IPR005607">
    <property type="entry name" value="BSD_dom"/>
</dbReference>
<sequence>MAEGWWGSIVNSAKSKSAEVFEFVKKDFNELSSAVKTEATTIASNVKDSLQLDKEDSTANTVKRSLSSFFGQLSEALVPPSEDDNVYVPVIVQDGEPVQMTPLQLKLHELSMKDDTYTAEIPSEQEAQFKKWSEVSEDLLADVQRLTKWLVADPTLQQKYTALVPEQVSHSDFWRRYLFRRALLEDGEAEIERKKNRERKEAETFNWEKEENFGPEIELSEEEQTRLLQQYEQEKNEQQLKKKSLKDDLKVHERNDIVIVGSHTPSQASTSSKESSTDGDWEKDFEIEDPEVPTSRK</sequence>
<dbReference type="Gene3D" id="1.10.3970.10">
    <property type="entry name" value="BSD domain"/>
    <property type="match status" value="1"/>
</dbReference>
<dbReference type="InterPro" id="IPR051494">
    <property type="entry name" value="BSD_domain-containing"/>
</dbReference>
<protein>
    <submittedName>
        <fullName evidence="3">Bsd domain-containing protein 1-like protein</fullName>
    </submittedName>
</protein>
<organism evidence="3">
    <name type="scientific">Triatoma infestans</name>
    <name type="common">Assassin bug</name>
    <dbReference type="NCBI Taxonomy" id="30076"/>
    <lineage>
        <taxon>Eukaryota</taxon>
        <taxon>Metazoa</taxon>
        <taxon>Ecdysozoa</taxon>
        <taxon>Arthropoda</taxon>
        <taxon>Hexapoda</taxon>
        <taxon>Insecta</taxon>
        <taxon>Pterygota</taxon>
        <taxon>Neoptera</taxon>
        <taxon>Paraneoptera</taxon>
        <taxon>Hemiptera</taxon>
        <taxon>Heteroptera</taxon>
        <taxon>Panheteroptera</taxon>
        <taxon>Cimicomorpha</taxon>
        <taxon>Reduviidae</taxon>
        <taxon>Triatominae</taxon>
        <taxon>Triatoma</taxon>
    </lineage>
</organism>
<name>A0A161MK34_TRIIF</name>
<dbReference type="SMART" id="SM00751">
    <property type="entry name" value="BSD"/>
    <property type="match status" value="1"/>
</dbReference>
<evidence type="ECO:0000259" key="2">
    <source>
        <dbReference type="PROSITE" id="PS50858"/>
    </source>
</evidence>
<dbReference type="SUPFAM" id="SSF140383">
    <property type="entry name" value="BSD domain-like"/>
    <property type="match status" value="1"/>
</dbReference>
<dbReference type="InterPro" id="IPR035925">
    <property type="entry name" value="BSD_dom_sf"/>
</dbReference>
<dbReference type="Pfam" id="PF03909">
    <property type="entry name" value="BSD"/>
    <property type="match status" value="1"/>
</dbReference>
<proteinExistence type="predicted"/>
<feature type="compositionally biased region" description="Low complexity" evidence="1">
    <location>
        <begin position="264"/>
        <end position="274"/>
    </location>
</feature>
<dbReference type="PROSITE" id="PS50858">
    <property type="entry name" value="BSD"/>
    <property type="match status" value="1"/>
</dbReference>
<reference evidence="3" key="1">
    <citation type="submission" date="2016-04" db="EMBL/GenBank/DDBJ databases">
        <authorList>
            <person name="Calderon-Fernandez G.M.Sr."/>
        </authorList>
    </citation>
    <scope>NUCLEOTIDE SEQUENCE</scope>
    <source>
        <strain evidence="3">Int1</strain>
        <tissue evidence="3">Integument</tissue>
    </source>
</reference>
<dbReference type="AlphaFoldDB" id="A0A161MK34"/>
<feature type="region of interest" description="Disordered" evidence="1">
    <location>
        <begin position="254"/>
        <end position="297"/>
    </location>
</feature>
<dbReference type="PANTHER" id="PTHR16019">
    <property type="entry name" value="SYNAPSE-ASSOCIATED PROTEIN"/>
    <property type="match status" value="1"/>
</dbReference>
<evidence type="ECO:0000256" key="1">
    <source>
        <dbReference type="SAM" id="MobiDB-lite"/>
    </source>
</evidence>
<dbReference type="PANTHER" id="PTHR16019:SF5">
    <property type="entry name" value="BSD DOMAIN-CONTAINING PROTEIN 1"/>
    <property type="match status" value="1"/>
</dbReference>
<evidence type="ECO:0000313" key="3">
    <source>
        <dbReference type="EMBL" id="JAS02546.1"/>
    </source>
</evidence>